<evidence type="ECO:0000313" key="2">
    <source>
        <dbReference type="Proteomes" id="UP000323317"/>
    </source>
</evidence>
<dbReference type="AlphaFoldDB" id="A0A5D4KA80"/>
<proteinExistence type="predicted"/>
<sequence length="67" mass="7750">MSFSHISNYSSIEEASKDVLELISKFVDVNTFFVAKNDKKNVDIIQSFNREDAVLEAGFKTFYRDSY</sequence>
<gene>
    <name evidence="1" type="ORF">FZC79_15395</name>
</gene>
<comment type="caution">
    <text evidence="1">The sequence shown here is derived from an EMBL/GenBank/DDBJ whole genome shotgun (WGS) entry which is preliminary data.</text>
</comment>
<evidence type="ECO:0000313" key="1">
    <source>
        <dbReference type="EMBL" id="TYR74198.1"/>
    </source>
</evidence>
<accession>A0A5D4KA80</accession>
<dbReference type="RefSeq" id="WP_148947685.1">
    <property type="nucleotide sequence ID" value="NZ_JBNIKK010000003.1"/>
</dbReference>
<dbReference type="EMBL" id="VTEH01000013">
    <property type="protein sequence ID" value="TYR74198.1"/>
    <property type="molecule type" value="Genomic_DNA"/>
</dbReference>
<name>A0A5D4KA80_9BACI</name>
<dbReference type="Proteomes" id="UP000323317">
    <property type="component" value="Unassembled WGS sequence"/>
</dbReference>
<reference evidence="1 2" key="1">
    <citation type="submission" date="2019-08" db="EMBL/GenBank/DDBJ databases">
        <title>Bacillus genomes from the desert of Cuatro Cienegas, Coahuila.</title>
        <authorList>
            <person name="Olmedo-Alvarez G."/>
        </authorList>
    </citation>
    <scope>NUCLEOTIDE SEQUENCE [LARGE SCALE GENOMIC DNA]</scope>
    <source>
        <strain evidence="1 2">CH40_1T</strain>
    </source>
</reference>
<organism evidence="1 2">
    <name type="scientific">Rossellomorea vietnamensis</name>
    <dbReference type="NCBI Taxonomy" id="218284"/>
    <lineage>
        <taxon>Bacteria</taxon>
        <taxon>Bacillati</taxon>
        <taxon>Bacillota</taxon>
        <taxon>Bacilli</taxon>
        <taxon>Bacillales</taxon>
        <taxon>Bacillaceae</taxon>
        <taxon>Rossellomorea</taxon>
    </lineage>
</organism>
<protein>
    <submittedName>
        <fullName evidence="1">Uncharacterized protein</fullName>
    </submittedName>
</protein>